<evidence type="ECO:0000256" key="12">
    <source>
        <dbReference type="SAM" id="SignalP"/>
    </source>
</evidence>
<comment type="similarity">
    <text evidence="2 11">Belongs to the TGF-beta family.</text>
</comment>
<dbReference type="GO" id="GO:0051240">
    <property type="term" value="P:positive regulation of multicellular organismal process"/>
    <property type="evidence" value="ECO:0007669"/>
    <property type="project" value="UniProtKB-ARBA"/>
</dbReference>
<comment type="subcellular location">
    <subcellularLocation>
        <location evidence="1">Secreted</location>
    </subcellularLocation>
</comment>
<keyword evidence="6" id="KW-0221">Differentiation</keyword>
<comment type="caution">
    <text evidence="14">The sequence shown here is derived from an EMBL/GenBank/DDBJ whole genome shotgun (WGS) entry which is preliminary data.</text>
</comment>
<dbReference type="PANTHER" id="PTHR11848">
    <property type="entry name" value="TGF-BETA FAMILY"/>
    <property type="match status" value="1"/>
</dbReference>
<dbReference type="OrthoDB" id="5987191at2759"/>
<dbReference type="InterPro" id="IPR015615">
    <property type="entry name" value="TGF-beta-rel"/>
</dbReference>
<dbReference type="GO" id="GO:0008083">
    <property type="term" value="F:growth factor activity"/>
    <property type="evidence" value="ECO:0007669"/>
    <property type="project" value="UniProtKB-KW"/>
</dbReference>
<dbReference type="Gene3D" id="2.60.120.970">
    <property type="match status" value="1"/>
</dbReference>
<reference evidence="14" key="1">
    <citation type="submission" date="2022-07" db="EMBL/GenBank/DDBJ databases">
        <authorList>
            <person name="Trinca V."/>
            <person name="Uliana J.V.C."/>
            <person name="Torres T.T."/>
            <person name="Ward R.J."/>
            <person name="Monesi N."/>
        </authorList>
    </citation>
    <scope>NUCLEOTIDE SEQUENCE</scope>
    <source>
        <strain evidence="14">HSMRA1968</strain>
        <tissue evidence="14">Whole embryos</tissue>
    </source>
</reference>
<dbReference type="PROSITE" id="PS00250">
    <property type="entry name" value="TGF_BETA_1"/>
    <property type="match status" value="1"/>
</dbReference>
<dbReference type="PANTHER" id="PTHR11848:SF263">
    <property type="entry name" value="PROTEIN DECAPENTAPLEGIC"/>
    <property type="match status" value="1"/>
</dbReference>
<feature type="chain" id="PRO_5040128158" description="Protein decapentaplegic" evidence="12">
    <location>
        <begin position="32"/>
        <end position="395"/>
    </location>
</feature>
<evidence type="ECO:0000256" key="8">
    <source>
        <dbReference type="ARBA" id="ARBA00023157"/>
    </source>
</evidence>
<evidence type="ECO:0000256" key="10">
    <source>
        <dbReference type="ARBA" id="ARBA00074604"/>
    </source>
</evidence>
<dbReference type="Pfam" id="PF00019">
    <property type="entry name" value="TGF_beta"/>
    <property type="match status" value="1"/>
</dbReference>
<keyword evidence="15" id="KW-1185">Reference proteome</keyword>
<dbReference type="GO" id="GO:0030154">
    <property type="term" value="P:cell differentiation"/>
    <property type="evidence" value="ECO:0007669"/>
    <property type="project" value="UniProtKB-KW"/>
</dbReference>
<proteinExistence type="inferred from homology"/>
<keyword evidence="3" id="KW-0217">Developmental protein</keyword>
<feature type="signal peptide" evidence="12">
    <location>
        <begin position="1"/>
        <end position="31"/>
    </location>
</feature>
<dbReference type="GO" id="GO:0051094">
    <property type="term" value="P:positive regulation of developmental process"/>
    <property type="evidence" value="ECO:0007669"/>
    <property type="project" value="UniProtKB-ARBA"/>
</dbReference>
<evidence type="ECO:0000259" key="13">
    <source>
        <dbReference type="PROSITE" id="PS51362"/>
    </source>
</evidence>
<protein>
    <recommendedName>
        <fullName evidence="10">Protein decapentaplegic</fullName>
    </recommendedName>
</protein>
<evidence type="ECO:0000256" key="7">
    <source>
        <dbReference type="ARBA" id="ARBA00023030"/>
    </source>
</evidence>
<evidence type="ECO:0000256" key="11">
    <source>
        <dbReference type="RuleBase" id="RU000354"/>
    </source>
</evidence>
<dbReference type="FunFam" id="2.10.90.10:FF:000103">
    <property type="entry name" value="Bone morphogenetic protein 16"/>
    <property type="match status" value="1"/>
</dbReference>
<dbReference type="Proteomes" id="UP001151699">
    <property type="component" value="Chromosome A"/>
</dbReference>
<dbReference type="GO" id="GO:0005615">
    <property type="term" value="C:extracellular space"/>
    <property type="evidence" value="ECO:0007669"/>
    <property type="project" value="TreeGrafter"/>
</dbReference>
<evidence type="ECO:0000256" key="5">
    <source>
        <dbReference type="ARBA" id="ARBA00022729"/>
    </source>
</evidence>
<evidence type="ECO:0000256" key="2">
    <source>
        <dbReference type="ARBA" id="ARBA00006656"/>
    </source>
</evidence>
<gene>
    <name evidence="14" type="primary">dpp</name>
    <name evidence="14" type="ORF">Bhyg_02010</name>
</gene>
<dbReference type="EMBL" id="WJQU01000001">
    <property type="protein sequence ID" value="KAJ6646796.1"/>
    <property type="molecule type" value="Genomic_DNA"/>
</dbReference>
<organism evidence="14 15">
    <name type="scientific">Pseudolycoriella hygida</name>
    <dbReference type="NCBI Taxonomy" id="35572"/>
    <lineage>
        <taxon>Eukaryota</taxon>
        <taxon>Metazoa</taxon>
        <taxon>Ecdysozoa</taxon>
        <taxon>Arthropoda</taxon>
        <taxon>Hexapoda</taxon>
        <taxon>Insecta</taxon>
        <taxon>Pterygota</taxon>
        <taxon>Neoptera</taxon>
        <taxon>Endopterygota</taxon>
        <taxon>Diptera</taxon>
        <taxon>Nematocera</taxon>
        <taxon>Sciaroidea</taxon>
        <taxon>Sciaridae</taxon>
        <taxon>Pseudolycoriella</taxon>
    </lineage>
</organism>
<dbReference type="PROSITE" id="PS51362">
    <property type="entry name" value="TGF_BETA_2"/>
    <property type="match status" value="1"/>
</dbReference>
<keyword evidence="8" id="KW-1015">Disulfide bond</keyword>
<dbReference type="GO" id="GO:0005125">
    <property type="term" value="F:cytokine activity"/>
    <property type="evidence" value="ECO:0007669"/>
    <property type="project" value="TreeGrafter"/>
</dbReference>
<evidence type="ECO:0000256" key="4">
    <source>
        <dbReference type="ARBA" id="ARBA00022525"/>
    </source>
</evidence>
<dbReference type="SUPFAM" id="SSF57501">
    <property type="entry name" value="Cystine-knot cytokines"/>
    <property type="match status" value="1"/>
</dbReference>
<dbReference type="AlphaFoldDB" id="A0A9Q0NAG9"/>
<evidence type="ECO:0000313" key="15">
    <source>
        <dbReference type="Proteomes" id="UP001151699"/>
    </source>
</evidence>
<dbReference type="InterPro" id="IPR001111">
    <property type="entry name" value="TGF-b_propeptide"/>
</dbReference>
<keyword evidence="5 12" id="KW-0732">Signal</keyword>
<keyword evidence="7 11" id="KW-0339">Growth factor</keyword>
<evidence type="ECO:0000256" key="6">
    <source>
        <dbReference type="ARBA" id="ARBA00022782"/>
    </source>
</evidence>
<dbReference type="InterPro" id="IPR017948">
    <property type="entry name" value="TGFb_CS"/>
</dbReference>
<keyword evidence="9" id="KW-0325">Glycoprotein</keyword>
<feature type="domain" description="TGF-beta family profile" evidence="13">
    <location>
        <begin position="275"/>
        <end position="395"/>
    </location>
</feature>
<sequence length="395" mass="45110">MQNAVLRSTMRAWLCVLAVLATLGGTQQVASTDTVLEPDKLREVESSLISIFGMNGRPKIIDRTKIVIPEEILNLYNEQVTAPYTMDSVTFNKPGVHTQTANTMRSFQHEDSKIDERFLDHHKFRLFFNVTSIPQREALKAAELQLSRKEITDDRTRYHKILVYDIVKPGIKGKTEPLVLLIDIKTVKTNGAESIKLDVLPAVERWLAAPKKNYGLLIKVTTGDNDKPPSRRHIRLKRNTDDADADWLQQQPFLYTYTDDGHFKQRAIEEVLSTRQKRAAQRRQHRRKDGRQICQRKPLYIDFTSVGWNDWIVAPPGYDAYYCEGVCPFPLTDHLNSTNHAVVQSLVNSADKKMVPGPCCIPTQLNPISMLYLDDQNKVVLKNYQDMMVVGCGCR</sequence>
<evidence type="ECO:0000256" key="1">
    <source>
        <dbReference type="ARBA" id="ARBA00004613"/>
    </source>
</evidence>
<accession>A0A9Q0NAG9</accession>
<dbReference type="FunFam" id="2.60.120.970:FF:000018">
    <property type="entry name" value="Decapentaplegic, isoform A"/>
    <property type="match status" value="1"/>
</dbReference>
<name>A0A9Q0NAG9_9DIPT</name>
<keyword evidence="4" id="KW-0964">Secreted</keyword>
<evidence type="ECO:0000313" key="14">
    <source>
        <dbReference type="EMBL" id="KAJ6646796.1"/>
    </source>
</evidence>
<dbReference type="InterPro" id="IPR029034">
    <property type="entry name" value="Cystine-knot_cytokine"/>
</dbReference>
<dbReference type="Gene3D" id="2.10.90.10">
    <property type="entry name" value="Cystine-knot cytokines"/>
    <property type="match status" value="1"/>
</dbReference>
<evidence type="ECO:0000256" key="3">
    <source>
        <dbReference type="ARBA" id="ARBA00022473"/>
    </source>
</evidence>
<evidence type="ECO:0000256" key="9">
    <source>
        <dbReference type="ARBA" id="ARBA00023180"/>
    </source>
</evidence>
<dbReference type="InterPro" id="IPR001839">
    <property type="entry name" value="TGF-b_C"/>
</dbReference>
<dbReference type="Pfam" id="PF00688">
    <property type="entry name" value="TGFb_propeptide"/>
    <property type="match status" value="1"/>
</dbReference>
<dbReference type="SMART" id="SM00204">
    <property type="entry name" value="TGFB"/>
    <property type="match status" value="1"/>
</dbReference>